<dbReference type="Proteomes" id="UP000007635">
    <property type="component" value="Chromosome I"/>
</dbReference>
<dbReference type="GO" id="GO:0006364">
    <property type="term" value="P:rRNA processing"/>
    <property type="evidence" value="ECO:0007669"/>
    <property type="project" value="UniProtKB-KW"/>
</dbReference>
<dbReference type="PANTHER" id="PTHR43191:SF2">
    <property type="entry name" value="RRNA METHYLTRANSFERASE 3, MITOCHONDRIAL"/>
    <property type="match status" value="1"/>
</dbReference>
<dbReference type="GeneID" id="120828402"/>
<evidence type="ECO:0000256" key="5">
    <source>
        <dbReference type="SAM" id="MobiDB-lite"/>
    </source>
</evidence>
<dbReference type="SUPFAM" id="SSF55315">
    <property type="entry name" value="L30e-like"/>
    <property type="match status" value="1"/>
</dbReference>
<dbReference type="CTD" id="550390"/>
<dbReference type="FunCoup" id="G3PAA0">
    <property type="interactions" value="69"/>
</dbReference>
<evidence type="ECO:0000313" key="7">
    <source>
        <dbReference type="Ensembl" id="ENSGACP00000014524.1"/>
    </source>
</evidence>
<accession>G3PAA0</accession>
<dbReference type="InterPro" id="IPR013123">
    <property type="entry name" value="SpoU_subst-bd"/>
</dbReference>
<proteinExistence type="inferred from homology"/>
<dbReference type="OMA" id="FLKFHKY"/>
<dbReference type="GO" id="GO:0003723">
    <property type="term" value="F:RNA binding"/>
    <property type="evidence" value="ECO:0007669"/>
    <property type="project" value="InterPro"/>
</dbReference>
<reference evidence="7" key="3">
    <citation type="submission" date="2025-09" db="UniProtKB">
        <authorList>
            <consortium name="Ensembl"/>
        </authorList>
    </citation>
    <scope>IDENTIFICATION</scope>
</reference>
<keyword evidence="8" id="KW-1185">Reference proteome</keyword>
<protein>
    <recommendedName>
        <fullName evidence="6">RNA 2-O ribose methyltransferase substrate binding domain-containing protein</fullName>
    </recommendedName>
</protein>
<dbReference type="AlphaFoldDB" id="G3PAA0"/>
<dbReference type="STRING" id="69293.ENSGACP00000014524"/>
<evidence type="ECO:0000313" key="8">
    <source>
        <dbReference type="Proteomes" id="UP000007635"/>
    </source>
</evidence>
<dbReference type="SUPFAM" id="SSF75217">
    <property type="entry name" value="alpha/beta knot"/>
    <property type="match status" value="1"/>
</dbReference>
<dbReference type="InParanoid" id="G3PAA0"/>
<evidence type="ECO:0000256" key="3">
    <source>
        <dbReference type="ARBA" id="ARBA00022603"/>
    </source>
</evidence>
<reference evidence="7 8" key="1">
    <citation type="journal article" date="2021" name="G3 (Bethesda)">
        <title>Improved contiguity of the threespine stickleback genome using long-read sequencing.</title>
        <authorList>
            <person name="Nath S."/>
            <person name="Shaw D.E."/>
            <person name="White M.A."/>
        </authorList>
    </citation>
    <scope>NUCLEOTIDE SEQUENCE [LARGE SCALE GENOMIC DNA]</scope>
    <source>
        <strain evidence="7 8">Lake Benthic</strain>
    </source>
</reference>
<dbReference type="RefSeq" id="XP_040047896.1">
    <property type="nucleotide sequence ID" value="XM_040191962.1"/>
</dbReference>
<dbReference type="Bgee" id="ENSGACG00000010971">
    <property type="expression patterns" value="Expressed in embryo and 2 other cell types or tissues"/>
</dbReference>
<dbReference type="SMART" id="SM00967">
    <property type="entry name" value="SpoU_sub_bind"/>
    <property type="match status" value="1"/>
</dbReference>
<feature type="region of interest" description="Disordered" evidence="5">
    <location>
        <begin position="48"/>
        <end position="77"/>
    </location>
</feature>
<dbReference type="GeneTree" id="ENSGT00940000164902"/>
<dbReference type="Gene3D" id="3.40.1280.10">
    <property type="match status" value="1"/>
</dbReference>
<dbReference type="GO" id="GO:0008173">
    <property type="term" value="F:RNA methyltransferase activity"/>
    <property type="evidence" value="ECO:0007669"/>
    <property type="project" value="InterPro"/>
</dbReference>
<dbReference type="CDD" id="cd18106">
    <property type="entry name" value="SpoU-like_RNMTL1"/>
    <property type="match status" value="1"/>
</dbReference>
<dbReference type="Pfam" id="PF00588">
    <property type="entry name" value="SpoU_methylase"/>
    <property type="match status" value="2"/>
</dbReference>
<dbReference type="Ensembl" id="ENSGACT00000014550.2">
    <property type="protein sequence ID" value="ENSGACP00000014524.1"/>
    <property type="gene ID" value="ENSGACG00000010971.2"/>
</dbReference>
<evidence type="ECO:0000259" key="6">
    <source>
        <dbReference type="SMART" id="SM00967"/>
    </source>
</evidence>
<dbReference type="InterPro" id="IPR001537">
    <property type="entry name" value="SpoU_MeTrfase"/>
</dbReference>
<evidence type="ECO:0000256" key="4">
    <source>
        <dbReference type="ARBA" id="ARBA00022679"/>
    </source>
</evidence>
<keyword evidence="3" id="KW-0489">Methyltransferase</keyword>
<dbReference type="InterPro" id="IPR029026">
    <property type="entry name" value="tRNA_m1G_MTases_N"/>
</dbReference>
<feature type="compositionally biased region" description="Basic and acidic residues" evidence="5">
    <location>
        <begin position="335"/>
        <end position="344"/>
    </location>
</feature>
<dbReference type="PANTHER" id="PTHR43191">
    <property type="entry name" value="RRNA METHYLTRANSFERASE 3"/>
    <property type="match status" value="1"/>
</dbReference>
<organism evidence="7 8">
    <name type="scientific">Gasterosteus aculeatus aculeatus</name>
    <name type="common">three-spined stickleback</name>
    <dbReference type="NCBI Taxonomy" id="481459"/>
    <lineage>
        <taxon>Eukaryota</taxon>
        <taxon>Metazoa</taxon>
        <taxon>Chordata</taxon>
        <taxon>Craniata</taxon>
        <taxon>Vertebrata</taxon>
        <taxon>Euteleostomi</taxon>
        <taxon>Actinopterygii</taxon>
        <taxon>Neopterygii</taxon>
        <taxon>Teleostei</taxon>
        <taxon>Neoteleostei</taxon>
        <taxon>Acanthomorphata</taxon>
        <taxon>Eupercaria</taxon>
        <taxon>Perciformes</taxon>
        <taxon>Cottioidei</taxon>
        <taxon>Gasterosteales</taxon>
        <taxon>Gasterosteidae</taxon>
        <taxon>Gasterosteus</taxon>
    </lineage>
</organism>
<keyword evidence="2" id="KW-0698">rRNA processing</keyword>
<dbReference type="eggNOG" id="KOG2506">
    <property type="taxonomic scope" value="Eukaryota"/>
</dbReference>
<name>G3PAA0_GASAC</name>
<dbReference type="GO" id="GO:0032259">
    <property type="term" value="P:methylation"/>
    <property type="evidence" value="ECO:0007669"/>
    <property type="project" value="UniProtKB-KW"/>
</dbReference>
<dbReference type="GO" id="GO:0005737">
    <property type="term" value="C:cytoplasm"/>
    <property type="evidence" value="ECO:0007669"/>
    <property type="project" value="UniProtKB-ARBA"/>
</dbReference>
<comment type="similarity">
    <text evidence="1">Belongs to the class IV-like SAM-binding methyltransferase superfamily. RNA methyltransferase TrmH family.</text>
</comment>
<dbReference type="KEGG" id="gat:120828402"/>
<dbReference type="InterPro" id="IPR051259">
    <property type="entry name" value="rRNA_Methyltransferase"/>
</dbReference>
<dbReference type="InterPro" id="IPR053888">
    <property type="entry name" value="MRM3-like_sub_bind"/>
</dbReference>
<dbReference type="Gene3D" id="3.30.1330.30">
    <property type="match status" value="1"/>
</dbReference>
<dbReference type="InterPro" id="IPR029028">
    <property type="entry name" value="Alpha/beta_knot_MTases"/>
</dbReference>
<keyword evidence="4" id="KW-0808">Transferase</keyword>
<feature type="region of interest" description="Disordered" evidence="5">
    <location>
        <begin position="304"/>
        <end position="353"/>
    </location>
</feature>
<sequence>MAAYTRSVICLVSMERSSLLSRGSAVFVESKRYVRGLRRKPVQVLMPEDVTDKAARPPPAARDARRQQPGQEVVPMNPPEQRFAKAKSSVHLAVKNTVQNDLIDGLRFERALPGDKRLARLVSVARSRTFREHQGKILLEGRRLICDALDAGANPQMVFFSTVDRLRELPLDKLKRATLVKVKFEEIKIWSDLVAPQGVIAIFSRPDPLRLNFANEDHSVPLSLICDNIRDPGNLGTMLRCAAAAGCHNVLLTKGCVDAWEPKVLRAAMGAHFRLPIYPSLGWADVEKHLPKLVTVHVADSGCREPENSHVNESQKPSKAGDYGWVSTKPNQKNTRYEEYHSDSDSDSDCEGGRLSLPNVDTKLYHESWAQSATALVIGGETHGLSVEAVELAERTAGRRLFIPVVPFVDSLNSAMAASILLFEGRKQLLKLMQASGGKSKSKAGEQLS</sequence>
<evidence type="ECO:0000256" key="1">
    <source>
        <dbReference type="ARBA" id="ARBA00007228"/>
    </source>
</evidence>
<dbReference type="InterPro" id="IPR029064">
    <property type="entry name" value="Ribosomal_eL30-like_sf"/>
</dbReference>
<dbReference type="Pfam" id="PF22435">
    <property type="entry name" value="MRM3-like_sub_bind"/>
    <property type="match status" value="1"/>
</dbReference>
<feature type="domain" description="RNA 2-O ribose methyltransferase substrate binding" evidence="6">
    <location>
        <begin position="138"/>
        <end position="209"/>
    </location>
</feature>
<evidence type="ECO:0000256" key="2">
    <source>
        <dbReference type="ARBA" id="ARBA00022552"/>
    </source>
</evidence>
<reference evidence="7" key="2">
    <citation type="submission" date="2025-08" db="UniProtKB">
        <authorList>
            <consortium name="Ensembl"/>
        </authorList>
    </citation>
    <scope>IDENTIFICATION</scope>
</reference>